<evidence type="ECO:0008006" key="3">
    <source>
        <dbReference type="Google" id="ProtNLM"/>
    </source>
</evidence>
<gene>
    <name evidence="1" type="ORF">UT39_C0001G0071</name>
</gene>
<organism evidence="1 2">
    <name type="scientific">Candidatus Woesebacteria bacterium GW2011_GWA1_39_21</name>
    <dbReference type="NCBI Taxonomy" id="1618550"/>
    <lineage>
        <taxon>Bacteria</taxon>
        <taxon>Candidatus Woeseibacteriota</taxon>
    </lineage>
</organism>
<protein>
    <recommendedName>
        <fullName evidence="3">Carrier domain-containing protein</fullName>
    </recommendedName>
</protein>
<sequence length="84" mass="9642">MNEEGKHTKVENIIKRKLSEYLGIDVEDIATDDSLKEDLHMSPAEISDFLNLLATQEIKTDFSEIQKIQCISDIIDTIVENEEF</sequence>
<dbReference type="SUPFAM" id="SSF47336">
    <property type="entry name" value="ACP-like"/>
    <property type="match status" value="1"/>
</dbReference>
<evidence type="ECO:0000313" key="2">
    <source>
        <dbReference type="Proteomes" id="UP000034246"/>
    </source>
</evidence>
<dbReference type="Proteomes" id="UP000034246">
    <property type="component" value="Unassembled WGS sequence"/>
</dbReference>
<proteinExistence type="predicted"/>
<evidence type="ECO:0000313" key="1">
    <source>
        <dbReference type="EMBL" id="KKR12016.1"/>
    </source>
</evidence>
<comment type="caution">
    <text evidence="1">The sequence shown here is derived from an EMBL/GenBank/DDBJ whole genome shotgun (WGS) entry which is preliminary data.</text>
</comment>
<dbReference type="AlphaFoldDB" id="A0A0G0NGR5"/>
<accession>A0A0G0NGR5</accession>
<dbReference type="STRING" id="1618550.UT39_C0001G0071"/>
<name>A0A0G0NGR5_9BACT</name>
<reference evidence="1 2" key="1">
    <citation type="journal article" date="2015" name="Nature">
        <title>rRNA introns, odd ribosomes, and small enigmatic genomes across a large radiation of phyla.</title>
        <authorList>
            <person name="Brown C.T."/>
            <person name="Hug L.A."/>
            <person name="Thomas B.C."/>
            <person name="Sharon I."/>
            <person name="Castelle C.J."/>
            <person name="Singh A."/>
            <person name="Wilkins M.J."/>
            <person name="Williams K.H."/>
            <person name="Banfield J.F."/>
        </authorList>
    </citation>
    <scope>NUCLEOTIDE SEQUENCE [LARGE SCALE GENOMIC DNA]</scope>
</reference>
<dbReference type="InterPro" id="IPR036736">
    <property type="entry name" value="ACP-like_sf"/>
</dbReference>
<dbReference type="EMBL" id="LBWP01000001">
    <property type="protein sequence ID" value="KKR12016.1"/>
    <property type="molecule type" value="Genomic_DNA"/>
</dbReference>
<dbReference type="Gene3D" id="1.10.1200.10">
    <property type="entry name" value="ACP-like"/>
    <property type="match status" value="1"/>
</dbReference>